<name>A0AAV9G6M8_9PEZI</name>
<evidence type="ECO:0000313" key="2">
    <source>
        <dbReference type="EMBL" id="KAK4443068.1"/>
    </source>
</evidence>
<reference evidence="2" key="2">
    <citation type="submission" date="2023-05" db="EMBL/GenBank/DDBJ databases">
        <authorList>
            <consortium name="Lawrence Berkeley National Laboratory"/>
            <person name="Steindorff A."/>
            <person name="Hensen N."/>
            <person name="Bonometti L."/>
            <person name="Westerberg I."/>
            <person name="Brannstrom I.O."/>
            <person name="Guillou S."/>
            <person name="Cros-Aarteil S."/>
            <person name="Calhoun S."/>
            <person name="Haridas S."/>
            <person name="Kuo A."/>
            <person name="Mondo S."/>
            <person name="Pangilinan J."/>
            <person name="Riley R."/>
            <person name="Labutti K."/>
            <person name="Andreopoulos B."/>
            <person name="Lipzen A."/>
            <person name="Chen C."/>
            <person name="Yanf M."/>
            <person name="Daum C."/>
            <person name="Ng V."/>
            <person name="Clum A."/>
            <person name="Ohm R."/>
            <person name="Martin F."/>
            <person name="Silar P."/>
            <person name="Natvig D."/>
            <person name="Lalanne C."/>
            <person name="Gautier V."/>
            <person name="Ament-Velasquez S.L."/>
            <person name="Kruys A."/>
            <person name="Hutchinson M.I."/>
            <person name="Powell A.J."/>
            <person name="Barry K."/>
            <person name="Miller A.N."/>
            <person name="Grigoriev I.V."/>
            <person name="Debuchy R."/>
            <person name="Gladieux P."/>
            <person name="Thoren M.H."/>
            <person name="Johannesson H."/>
        </authorList>
    </citation>
    <scope>NUCLEOTIDE SEQUENCE</scope>
    <source>
        <strain evidence="2">PSN243</strain>
    </source>
</reference>
<reference evidence="2" key="1">
    <citation type="journal article" date="2023" name="Mol. Phylogenet. Evol.">
        <title>Genome-scale phylogeny and comparative genomics of the fungal order Sordariales.</title>
        <authorList>
            <person name="Hensen N."/>
            <person name="Bonometti L."/>
            <person name="Westerberg I."/>
            <person name="Brannstrom I.O."/>
            <person name="Guillou S."/>
            <person name="Cros-Aarteil S."/>
            <person name="Calhoun S."/>
            <person name="Haridas S."/>
            <person name="Kuo A."/>
            <person name="Mondo S."/>
            <person name="Pangilinan J."/>
            <person name="Riley R."/>
            <person name="LaButti K."/>
            <person name="Andreopoulos B."/>
            <person name="Lipzen A."/>
            <person name="Chen C."/>
            <person name="Yan M."/>
            <person name="Daum C."/>
            <person name="Ng V."/>
            <person name="Clum A."/>
            <person name="Steindorff A."/>
            <person name="Ohm R.A."/>
            <person name="Martin F."/>
            <person name="Silar P."/>
            <person name="Natvig D.O."/>
            <person name="Lalanne C."/>
            <person name="Gautier V."/>
            <person name="Ament-Velasquez S.L."/>
            <person name="Kruys A."/>
            <person name="Hutchinson M.I."/>
            <person name="Powell A.J."/>
            <person name="Barry K."/>
            <person name="Miller A.N."/>
            <person name="Grigoriev I.V."/>
            <person name="Debuchy R."/>
            <person name="Gladieux P."/>
            <person name="Hiltunen Thoren M."/>
            <person name="Johannesson H."/>
        </authorList>
    </citation>
    <scope>NUCLEOTIDE SEQUENCE</scope>
    <source>
        <strain evidence="2">PSN243</strain>
    </source>
</reference>
<sequence length="144" mass="15913">MSSTVGTTWLATVVGLGGLFGLLFTVGAAKQLYRLHKIQAPDNTIAPDPNNPLPTRHPPVKKVKIALCLILVALLLFIIRICVILANFVTMSNPPRYGICVLDTASCREGRRQDHEWSLEVGRISYAQGFFTIVGLDHRDYQIP</sequence>
<keyword evidence="1" id="KW-0472">Membrane</keyword>
<keyword evidence="1" id="KW-0812">Transmembrane</keyword>
<feature type="transmembrane region" description="Helical" evidence="1">
    <location>
        <begin position="6"/>
        <end position="29"/>
    </location>
</feature>
<dbReference type="AlphaFoldDB" id="A0AAV9G6M8"/>
<gene>
    <name evidence="2" type="ORF">QBC34DRAFT_499247</name>
</gene>
<accession>A0AAV9G6M8</accession>
<keyword evidence="3" id="KW-1185">Reference proteome</keyword>
<dbReference type="Proteomes" id="UP001321760">
    <property type="component" value="Unassembled WGS sequence"/>
</dbReference>
<evidence type="ECO:0000256" key="1">
    <source>
        <dbReference type="SAM" id="Phobius"/>
    </source>
</evidence>
<evidence type="ECO:0000313" key="3">
    <source>
        <dbReference type="Proteomes" id="UP001321760"/>
    </source>
</evidence>
<keyword evidence="1" id="KW-1133">Transmembrane helix</keyword>
<proteinExistence type="predicted"/>
<dbReference type="EMBL" id="MU866000">
    <property type="protein sequence ID" value="KAK4443068.1"/>
    <property type="molecule type" value="Genomic_DNA"/>
</dbReference>
<organism evidence="2 3">
    <name type="scientific">Podospora aff. communis PSN243</name>
    <dbReference type="NCBI Taxonomy" id="3040156"/>
    <lineage>
        <taxon>Eukaryota</taxon>
        <taxon>Fungi</taxon>
        <taxon>Dikarya</taxon>
        <taxon>Ascomycota</taxon>
        <taxon>Pezizomycotina</taxon>
        <taxon>Sordariomycetes</taxon>
        <taxon>Sordariomycetidae</taxon>
        <taxon>Sordariales</taxon>
        <taxon>Podosporaceae</taxon>
        <taxon>Podospora</taxon>
    </lineage>
</organism>
<protein>
    <submittedName>
        <fullName evidence="2">Uncharacterized protein</fullName>
    </submittedName>
</protein>
<feature type="transmembrane region" description="Helical" evidence="1">
    <location>
        <begin position="65"/>
        <end position="89"/>
    </location>
</feature>
<comment type="caution">
    <text evidence="2">The sequence shown here is derived from an EMBL/GenBank/DDBJ whole genome shotgun (WGS) entry which is preliminary data.</text>
</comment>